<dbReference type="InterPro" id="IPR001763">
    <property type="entry name" value="Rhodanese-like_dom"/>
</dbReference>
<dbReference type="Pfam" id="PF00581">
    <property type="entry name" value="Rhodanese"/>
    <property type="match status" value="1"/>
</dbReference>
<evidence type="ECO:0000313" key="2">
    <source>
        <dbReference type="EMBL" id="WRS38979.1"/>
    </source>
</evidence>
<sequence>MGRITELLDTAHSRSQANSWPYAGALLPHEAHELLQLAPGARLVDVRSRAELELTGTIPGALHVEWQSWPGWVLNPHFLAQLAQATDPESLLFFICRSGHRSHRAAQLCAESGRNHCYNVLEGFEGDLNKTTGHRSELNGWKRRELPWSQI</sequence>
<dbReference type="InterPro" id="IPR036873">
    <property type="entry name" value="Rhodanese-like_dom_sf"/>
</dbReference>
<organism evidence="2 3">
    <name type="scientific">Thiobacillus sedimenti</name>
    <dbReference type="NCBI Taxonomy" id="3110231"/>
    <lineage>
        <taxon>Bacteria</taxon>
        <taxon>Pseudomonadati</taxon>
        <taxon>Pseudomonadota</taxon>
        <taxon>Betaproteobacteria</taxon>
        <taxon>Nitrosomonadales</taxon>
        <taxon>Thiobacillaceae</taxon>
        <taxon>Thiobacillus</taxon>
    </lineage>
</organism>
<dbReference type="PANTHER" id="PTHR45431:SF3">
    <property type="entry name" value="RHODANESE-LIKE DOMAIN-CONTAINING PROTEIN 15, CHLOROPLASTIC"/>
    <property type="match status" value="1"/>
</dbReference>
<dbReference type="InterPro" id="IPR052367">
    <property type="entry name" value="Thiosulfate_ST/Rhodanese-like"/>
</dbReference>
<evidence type="ECO:0000259" key="1">
    <source>
        <dbReference type="PROSITE" id="PS50206"/>
    </source>
</evidence>
<dbReference type="CDD" id="cd01522">
    <property type="entry name" value="RHOD_1"/>
    <property type="match status" value="1"/>
</dbReference>
<dbReference type="PROSITE" id="PS50206">
    <property type="entry name" value="RHODANESE_3"/>
    <property type="match status" value="1"/>
</dbReference>
<dbReference type="EMBL" id="CP141769">
    <property type="protein sequence ID" value="WRS38979.1"/>
    <property type="molecule type" value="Genomic_DNA"/>
</dbReference>
<evidence type="ECO:0000313" key="3">
    <source>
        <dbReference type="Proteomes" id="UP001334732"/>
    </source>
</evidence>
<dbReference type="SUPFAM" id="SSF52821">
    <property type="entry name" value="Rhodanese/Cell cycle control phosphatase"/>
    <property type="match status" value="1"/>
</dbReference>
<keyword evidence="3" id="KW-1185">Reference proteome</keyword>
<protein>
    <submittedName>
        <fullName evidence="2">Rhodanese-like domain-containing protein</fullName>
    </submittedName>
</protein>
<dbReference type="Proteomes" id="UP001334732">
    <property type="component" value="Chromosome"/>
</dbReference>
<dbReference type="SMART" id="SM00450">
    <property type="entry name" value="RHOD"/>
    <property type="match status" value="1"/>
</dbReference>
<dbReference type="RefSeq" id="WP_324779511.1">
    <property type="nucleotide sequence ID" value="NZ_CP141769.1"/>
</dbReference>
<proteinExistence type="predicted"/>
<feature type="domain" description="Rhodanese" evidence="1">
    <location>
        <begin position="37"/>
        <end position="132"/>
    </location>
</feature>
<gene>
    <name evidence="2" type="ORF">VA613_13355</name>
</gene>
<dbReference type="PANTHER" id="PTHR45431">
    <property type="entry name" value="RHODANESE-LIKE DOMAIN-CONTAINING PROTEIN 15, CHLOROPLASTIC"/>
    <property type="match status" value="1"/>
</dbReference>
<reference evidence="2 3" key="1">
    <citation type="submission" date="2023-12" db="EMBL/GenBank/DDBJ databases">
        <title>Thiobacillus sedimentum sp. nov., a chemolithoautotrophic sulfur-oxidizing bacterium isolated from freshwater sediment.</title>
        <authorList>
            <person name="Luo J."/>
            <person name="Dai C."/>
        </authorList>
    </citation>
    <scope>NUCLEOTIDE SEQUENCE [LARGE SCALE GENOMIC DNA]</scope>
    <source>
        <strain evidence="2 3">SCUT-2</strain>
    </source>
</reference>
<accession>A0ABZ1CHY4</accession>
<dbReference type="Gene3D" id="3.40.250.10">
    <property type="entry name" value="Rhodanese-like domain"/>
    <property type="match status" value="1"/>
</dbReference>
<name>A0ABZ1CHY4_9PROT</name>